<dbReference type="InterPro" id="IPR023366">
    <property type="entry name" value="ATP_synth_asu-like_sf"/>
</dbReference>
<organism evidence="12 13">
    <name type="scientific">Winogradskyella aurantia</name>
    <dbReference type="NCBI Taxonomy" id="1915063"/>
    <lineage>
        <taxon>Bacteria</taxon>
        <taxon>Pseudomonadati</taxon>
        <taxon>Bacteroidota</taxon>
        <taxon>Flavobacteriia</taxon>
        <taxon>Flavobacteriales</taxon>
        <taxon>Flavobacteriaceae</taxon>
        <taxon>Winogradskyella</taxon>
    </lineage>
</organism>
<dbReference type="FunFam" id="2.40.30.20:FF:000003">
    <property type="entry name" value="Riboflavin synthase, alpha subunit"/>
    <property type="match status" value="1"/>
</dbReference>
<keyword evidence="7" id="KW-0808">Transferase</keyword>
<dbReference type="Proteomes" id="UP000216840">
    <property type="component" value="Unassembled WGS sequence"/>
</dbReference>
<feature type="repeat" description="Lumazine-binding" evidence="10">
    <location>
        <begin position="1"/>
        <end position="95"/>
    </location>
</feature>
<evidence type="ECO:0000256" key="1">
    <source>
        <dbReference type="ARBA" id="ARBA00000968"/>
    </source>
</evidence>
<accession>A0A265UZZ9</accession>
<evidence type="ECO:0000256" key="6">
    <source>
        <dbReference type="ARBA" id="ARBA00022619"/>
    </source>
</evidence>
<dbReference type="PANTHER" id="PTHR21098">
    <property type="entry name" value="RIBOFLAVIN SYNTHASE ALPHA CHAIN"/>
    <property type="match status" value="1"/>
</dbReference>
<evidence type="ECO:0000256" key="7">
    <source>
        <dbReference type="ARBA" id="ARBA00022679"/>
    </source>
</evidence>
<dbReference type="OrthoDB" id="9788537at2"/>
<name>A0A265UZZ9_9FLAO</name>
<keyword evidence="8" id="KW-0677">Repeat</keyword>
<dbReference type="PROSITE" id="PS51177">
    <property type="entry name" value="LUMAZINE_BIND"/>
    <property type="match status" value="2"/>
</dbReference>
<dbReference type="SUPFAM" id="SSF63380">
    <property type="entry name" value="Riboflavin synthase domain-like"/>
    <property type="match status" value="2"/>
</dbReference>
<dbReference type="InterPro" id="IPR026017">
    <property type="entry name" value="Lumazine-bd_dom"/>
</dbReference>
<proteinExistence type="predicted"/>
<evidence type="ECO:0000256" key="8">
    <source>
        <dbReference type="ARBA" id="ARBA00022737"/>
    </source>
</evidence>
<evidence type="ECO:0000256" key="2">
    <source>
        <dbReference type="ARBA" id="ARBA00002803"/>
    </source>
</evidence>
<gene>
    <name evidence="12" type="ORF">CA834_01840</name>
</gene>
<evidence type="ECO:0000256" key="5">
    <source>
        <dbReference type="ARBA" id="ARBA00013950"/>
    </source>
</evidence>
<comment type="pathway">
    <text evidence="3">Cofactor biosynthesis; riboflavin biosynthesis; riboflavin from 2-hydroxy-3-oxobutyl phosphate and 5-amino-6-(D-ribitylamino)uracil: step 2/2.</text>
</comment>
<keyword evidence="13" id="KW-1185">Reference proteome</keyword>
<comment type="catalytic activity">
    <reaction evidence="1">
        <text>2 6,7-dimethyl-8-(1-D-ribityl)lumazine + H(+) = 5-amino-6-(D-ribitylamino)uracil + riboflavin</text>
        <dbReference type="Rhea" id="RHEA:20772"/>
        <dbReference type="ChEBI" id="CHEBI:15378"/>
        <dbReference type="ChEBI" id="CHEBI:15934"/>
        <dbReference type="ChEBI" id="CHEBI:57986"/>
        <dbReference type="ChEBI" id="CHEBI:58201"/>
        <dbReference type="EC" id="2.5.1.9"/>
    </reaction>
</comment>
<dbReference type="GO" id="GO:0009231">
    <property type="term" value="P:riboflavin biosynthetic process"/>
    <property type="evidence" value="ECO:0007669"/>
    <property type="project" value="UniProtKB-KW"/>
</dbReference>
<dbReference type="AlphaFoldDB" id="A0A265UZZ9"/>
<dbReference type="CDD" id="cd00402">
    <property type="entry name" value="Riboflavin_synthase_like"/>
    <property type="match status" value="1"/>
</dbReference>
<feature type="repeat" description="Lumazine-binding" evidence="10">
    <location>
        <begin position="96"/>
        <end position="192"/>
    </location>
</feature>
<dbReference type="NCBIfam" id="NF006767">
    <property type="entry name" value="PRK09289.1"/>
    <property type="match status" value="1"/>
</dbReference>
<dbReference type="InterPro" id="IPR001783">
    <property type="entry name" value="Lumazine-bd"/>
</dbReference>
<comment type="function">
    <text evidence="2">Catalyzes the dismutation of two molecules of 6,7-dimethyl-8-ribityllumazine, resulting in the formation of riboflavin and 5-amino-6-(D-ribitylamino)uracil.</text>
</comment>
<dbReference type="PANTHER" id="PTHR21098:SF12">
    <property type="entry name" value="RIBOFLAVIN SYNTHASE"/>
    <property type="match status" value="1"/>
</dbReference>
<dbReference type="Pfam" id="PF00677">
    <property type="entry name" value="Lum_binding"/>
    <property type="match status" value="2"/>
</dbReference>
<evidence type="ECO:0000256" key="4">
    <source>
        <dbReference type="ARBA" id="ARBA00012827"/>
    </source>
</evidence>
<dbReference type="EMBL" id="NGJN01000001">
    <property type="protein sequence ID" value="OZV70881.1"/>
    <property type="molecule type" value="Genomic_DNA"/>
</dbReference>
<keyword evidence="6" id="KW-0686">Riboflavin biosynthesis</keyword>
<comment type="caution">
    <text evidence="12">The sequence shown here is derived from an EMBL/GenBank/DDBJ whole genome shotgun (WGS) entry which is preliminary data.</text>
</comment>
<evidence type="ECO:0000256" key="10">
    <source>
        <dbReference type="PROSITE-ProRule" id="PRU00524"/>
    </source>
</evidence>
<dbReference type="Gene3D" id="2.40.30.20">
    <property type="match status" value="2"/>
</dbReference>
<sequence length="196" mass="21842">MFTGIIEDLGIVEKLEKSDSNLHITLKTKITNELKIDQSVAHNGVCLTVVAIDGSNYTVTAIQETLDKTNLDKLKKGDFVNIERAMKLGARLDGHMVQGHVDQTATCTFAEETSGSWLYTFDYDPTYHNITIEKGSITVNGVSLTVVNSKPNTFSVAIIPYTYEHTTFKTLKVGDIVNLEFDVIGKYVKRLHELKQ</sequence>
<dbReference type="NCBIfam" id="TIGR00187">
    <property type="entry name" value="ribE"/>
    <property type="match status" value="1"/>
</dbReference>
<evidence type="ECO:0000259" key="11">
    <source>
        <dbReference type="PROSITE" id="PS51177"/>
    </source>
</evidence>
<evidence type="ECO:0000313" key="13">
    <source>
        <dbReference type="Proteomes" id="UP000216840"/>
    </source>
</evidence>
<dbReference type="EC" id="2.5.1.9" evidence="4 9"/>
<evidence type="ECO:0000313" key="12">
    <source>
        <dbReference type="EMBL" id="OZV70881.1"/>
    </source>
</evidence>
<dbReference type="PIRSF" id="PIRSF000498">
    <property type="entry name" value="Riboflavin_syn_A"/>
    <property type="match status" value="1"/>
</dbReference>
<evidence type="ECO:0000256" key="3">
    <source>
        <dbReference type="ARBA" id="ARBA00004887"/>
    </source>
</evidence>
<dbReference type="RefSeq" id="WP_094966955.1">
    <property type="nucleotide sequence ID" value="NZ_NGJN01000001.1"/>
</dbReference>
<reference evidence="12 13" key="1">
    <citation type="submission" date="2017-05" db="EMBL/GenBank/DDBJ databases">
        <title>The draft genome sequence of Idiomarina salinarum WNB302.</title>
        <authorList>
            <person name="Sun Y."/>
            <person name="Chen B."/>
            <person name="Du Z."/>
        </authorList>
    </citation>
    <scope>NUCLEOTIDE SEQUENCE [LARGE SCALE GENOMIC DNA]</scope>
    <source>
        <strain evidence="12 13">WNB302</strain>
    </source>
</reference>
<dbReference type="GO" id="GO:0004746">
    <property type="term" value="F:riboflavin synthase activity"/>
    <property type="evidence" value="ECO:0007669"/>
    <property type="project" value="UniProtKB-UniRule"/>
</dbReference>
<evidence type="ECO:0000256" key="9">
    <source>
        <dbReference type="NCBIfam" id="TIGR00187"/>
    </source>
</evidence>
<dbReference type="InterPro" id="IPR017938">
    <property type="entry name" value="Riboflavin_synthase-like_b-brl"/>
</dbReference>
<feature type="domain" description="Lumazine-binding" evidence="11">
    <location>
        <begin position="1"/>
        <end position="95"/>
    </location>
</feature>
<protein>
    <recommendedName>
        <fullName evidence="5 9">Riboflavin synthase</fullName>
        <ecNumber evidence="4 9">2.5.1.9</ecNumber>
    </recommendedName>
</protein>
<feature type="domain" description="Lumazine-binding" evidence="11">
    <location>
        <begin position="96"/>
        <end position="192"/>
    </location>
</feature>